<dbReference type="InterPro" id="IPR051908">
    <property type="entry name" value="Ribosomal_N-acetyltransferase"/>
</dbReference>
<dbReference type="GO" id="GO:0005737">
    <property type="term" value="C:cytoplasm"/>
    <property type="evidence" value="ECO:0007669"/>
    <property type="project" value="TreeGrafter"/>
</dbReference>
<dbReference type="PROSITE" id="PS51186">
    <property type="entry name" value="GNAT"/>
    <property type="match status" value="1"/>
</dbReference>
<dbReference type="EMBL" id="CP016346">
    <property type="protein sequence ID" value="ANQ14154.1"/>
    <property type="molecule type" value="Genomic_DNA"/>
</dbReference>
<keyword evidence="3" id="KW-1185">Reference proteome</keyword>
<organism evidence="2 3">
    <name type="scientific">Vibrio natriegens NBRC 15636 = ATCC 14048 = DSM 759</name>
    <dbReference type="NCBI Taxonomy" id="1219067"/>
    <lineage>
        <taxon>Bacteria</taxon>
        <taxon>Pseudomonadati</taxon>
        <taxon>Pseudomonadota</taxon>
        <taxon>Gammaproteobacteria</taxon>
        <taxon>Vibrionales</taxon>
        <taxon>Vibrionaceae</taxon>
        <taxon>Vibrio</taxon>
    </lineage>
</organism>
<evidence type="ECO:0000313" key="3">
    <source>
        <dbReference type="Proteomes" id="UP000092741"/>
    </source>
</evidence>
<dbReference type="AlphaFoldDB" id="A0AAN0Y5I8"/>
<accession>A0AAN0Y5I8</accession>
<name>A0AAN0Y5I8_VIBNA</name>
<dbReference type="Proteomes" id="UP000092741">
    <property type="component" value="Chromosome 2"/>
</dbReference>
<dbReference type="InterPro" id="IPR016181">
    <property type="entry name" value="Acyl_CoA_acyltransferase"/>
</dbReference>
<dbReference type="GO" id="GO:0008999">
    <property type="term" value="F:protein-N-terminal-alanine acetyltransferase activity"/>
    <property type="evidence" value="ECO:0007669"/>
    <property type="project" value="TreeGrafter"/>
</dbReference>
<proteinExistence type="predicted"/>
<dbReference type="Pfam" id="PF13302">
    <property type="entry name" value="Acetyltransf_3"/>
    <property type="match status" value="1"/>
</dbReference>
<feature type="domain" description="N-acetyltransferase" evidence="1">
    <location>
        <begin position="17"/>
        <end position="175"/>
    </location>
</feature>
<dbReference type="Gene3D" id="3.40.630.30">
    <property type="match status" value="1"/>
</dbReference>
<dbReference type="GO" id="GO:1990189">
    <property type="term" value="F:protein N-terminal-serine acetyltransferase activity"/>
    <property type="evidence" value="ECO:0007669"/>
    <property type="project" value="TreeGrafter"/>
</dbReference>
<reference evidence="2 3" key="1">
    <citation type="submission" date="2016-07" db="EMBL/GenBank/DDBJ databases">
        <title>Developing Vibrio natriegens as a novel, fast-growing host for biotechnology.</title>
        <authorList>
            <person name="Weinstock M.T."/>
            <person name="Hesek E.D."/>
            <person name="Wilson C.M."/>
            <person name="Gibson D.G."/>
        </authorList>
    </citation>
    <scope>NUCLEOTIDE SEQUENCE [LARGE SCALE GENOMIC DNA]</scope>
    <source>
        <strain evidence="2 3">ATCC 14048</strain>
    </source>
</reference>
<dbReference type="GeneID" id="70915110"/>
<dbReference type="KEGG" id="vna:PN96_19930"/>
<dbReference type="InterPro" id="IPR000182">
    <property type="entry name" value="GNAT_dom"/>
</dbReference>
<protein>
    <submittedName>
        <fullName evidence="2">Ribosomal-protein-serine acetyltransferase</fullName>
    </submittedName>
</protein>
<dbReference type="PANTHER" id="PTHR43441">
    <property type="entry name" value="RIBOSOMAL-PROTEIN-SERINE ACETYLTRANSFERASE"/>
    <property type="match status" value="1"/>
</dbReference>
<gene>
    <name evidence="2" type="ORF">BA890_15430</name>
</gene>
<dbReference type="PANTHER" id="PTHR43441:SF11">
    <property type="entry name" value="RIBOSOMAL-PROTEIN-SERINE ACETYLTRANSFERASE"/>
    <property type="match status" value="1"/>
</dbReference>
<evidence type="ECO:0000259" key="1">
    <source>
        <dbReference type="PROSITE" id="PS51186"/>
    </source>
</evidence>
<dbReference type="SUPFAM" id="SSF55729">
    <property type="entry name" value="Acyl-CoA N-acyltransferases (Nat)"/>
    <property type="match status" value="1"/>
</dbReference>
<evidence type="ECO:0000313" key="2">
    <source>
        <dbReference type="EMBL" id="ANQ14154.1"/>
    </source>
</evidence>
<sequence>MLQADDLEQRFAISDRISMEPLASKHTLELLETVNANRERLTVYLPWPEFVTNRREARHYISQRVDSNAVDAYWFAIYFDDRFSGVIGSKGVDPETRVTEIGYWLADHGRGNKLIDQALSVLILYLKKRGNAKSVQFHCLEENIASIKIAERTGAKLKHYLDHDFDMLDRSQRLGVYELPLR</sequence>
<dbReference type="RefSeq" id="WP_020334773.1">
    <property type="nucleotide sequence ID" value="NZ_ATFJ01000032.1"/>
</dbReference>